<sequence length="121" mass="13518">MRIILLLLFLAIAIFKLTFISPALAAELPTGAKIFNNNCASCHIGGGNILISEKTLKKEALLKYLEDYETNSIQAIIHQIQYGKNAMPAFKDKLSTEEILEVAAYIFQKAEKDWSNLEKEG</sequence>
<evidence type="ECO:0000256" key="5">
    <source>
        <dbReference type="ARBA" id="ARBA00022723"/>
    </source>
</evidence>
<evidence type="ECO:0000313" key="12">
    <source>
        <dbReference type="EMBL" id="BAY71227.1"/>
    </source>
</evidence>
<keyword evidence="5 9" id="KW-0479">Metal-binding</keyword>
<feature type="chain" id="PRO_5011119818" evidence="10">
    <location>
        <begin position="26"/>
        <end position="121"/>
    </location>
</feature>
<evidence type="ECO:0000259" key="11">
    <source>
        <dbReference type="PROSITE" id="PS51007"/>
    </source>
</evidence>
<dbReference type="InterPro" id="IPR008168">
    <property type="entry name" value="Cyt_C_IC"/>
</dbReference>
<proteinExistence type="inferred from homology"/>
<feature type="domain" description="Cytochrome c" evidence="11">
    <location>
        <begin position="26"/>
        <end position="110"/>
    </location>
</feature>
<keyword evidence="3" id="KW-0813">Transport</keyword>
<feature type="signal peptide" evidence="10">
    <location>
        <begin position="1"/>
        <end position="25"/>
    </location>
</feature>
<dbReference type="PANTHER" id="PTHR34688:SF2">
    <property type="entry name" value="CYTOCHROME C6, CHLOROPLASTIC"/>
    <property type="match status" value="1"/>
</dbReference>
<accession>A0A1Z4KQI6</accession>
<evidence type="ECO:0000256" key="2">
    <source>
        <dbReference type="ARBA" id="ARBA00009650"/>
    </source>
</evidence>
<dbReference type="GO" id="GO:0005506">
    <property type="term" value="F:iron ion binding"/>
    <property type="evidence" value="ECO:0007669"/>
    <property type="project" value="InterPro"/>
</dbReference>
<evidence type="ECO:0000256" key="1">
    <source>
        <dbReference type="ARBA" id="ARBA00004518"/>
    </source>
</evidence>
<name>A0A1Z4KQI6_ANAVA</name>
<evidence type="ECO:0000313" key="13">
    <source>
        <dbReference type="Proteomes" id="UP000217507"/>
    </source>
</evidence>
<dbReference type="Pfam" id="PF13442">
    <property type="entry name" value="Cytochrome_CBB3"/>
    <property type="match status" value="1"/>
</dbReference>
<dbReference type="AlphaFoldDB" id="A0A1Z4KQI6"/>
<evidence type="ECO:0000256" key="9">
    <source>
        <dbReference type="PROSITE-ProRule" id="PRU00433"/>
    </source>
</evidence>
<dbReference type="Gene3D" id="1.10.760.10">
    <property type="entry name" value="Cytochrome c-like domain"/>
    <property type="match status" value="1"/>
</dbReference>
<dbReference type="EMBL" id="AP018216">
    <property type="protein sequence ID" value="BAY71227.1"/>
    <property type="molecule type" value="Genomic_DNA"/>
</dbReference>
<evidence type="ECO:0000256" key="7">
    <source>
        <dbReference type="ARBA" id="ARBA00023004"/>
    </source>
</evidence>
<dbReference type="GO" id="GO:0020037">
    <property type="term" value="F:heme binding"/>
    <property type="evidence" value="ECO:0007669"/>
    <property type="project" value="InterPro"/>
</dbReference>
<evidence type="ECO:0000256" key="4">
    <source>
        <dbReference type="ARBA" id="ARBA00022617"/>
    </source>
</evidence>
<gene>
    <name evidence="12" type="ORF">NIES23_40440</name>
</gene>
<dbReference type="PANTHER" id="PTHR34688">
    <property type="entry name" value="CYTOCHROME C6, CHLOROPLASTIC"/>
    <property type="match status" value="1"/>
</dbReference>
<keyword evidence="8" id="KW-0793">Thylakoid</keyword>
<dbReference type="PRINTS" id="PR00605">
    <property type="entry name" value="CYTCHROMECIC"/>
</dbReference>
<evidence type="ECO:0000256" key="8">
    <source>
        <dbReference type="ARBA" id="ARBA00023078"/>
    </source>
</evidence>
<dbReference type="InterPro" id="IPR009056">
    <property type="entry name" value="Cyt_c-like_dom"/>
</dbReference>
<protein>
    <submittedName>
        <fullName evidence="12">Cytochrome c class I</fullName>
    </submittedName>
</protein>
<keyword evidence="10" id="KW-0732">Signal</keyword>
<dbReference type="SUPFAM" id="SSF46626">
    <property type="entry name" value="Cytochrome c"/>
    <property type="match status" value="1"/>
</dbReference>
<keyword evidence="4 9" id="KW-0349">Heme</keyword>
<reference evidence="12 13" key="1">
    <citation type="submission" date="2017-06" db="EMBL/GenBank/DDBJ databases">
        <title>Genome sequencing of cyanobaciteial culture collection at National Institute for Environmental Studies (NIES).</title>
        <authorList>
            <person name="Hirose Y."/>
            <person name="Shimura Y."/>
            <person name="Fujisawa T."/>
            <person name="Nakamura Y."/>
            <person name="Kawachi M."/>
        </authorList>
    </citation>
    <scope>NUCLEOTIDE SEQUENCE [LARGE SCALE GENOMIC DNA]</scope>
    <source>
        <strain evidence="12 13">NIES-23</strain>
    </source>
</reference>
<comment type="similarity">
    <text evidence="2">Belongs to the cytochrome c family. PetJ subfamily.</text>
</comment>
<dbReference type="InterPro" id="IPR023655">
    <property type="entry name" value="Cyt_C6"/>
</dbReference>
<dbReference type="PROSITE" id="PS51007">
    <property type="entry name" value="CYTC"/>
    <property type="match status" value="1"/>
</dbReference>
<dbReference type="GO" id="GO:0031979">
    <property type="term" value="C:plasma membrane-derived thylakoid lumen"/>
    <property type="evidence" value="ECO:0007669"/>
    <property type="project" value="UniProtKB-SubCell"/>
</dbReference>
<keyword evidence="7 9" id="KW-0408">Iron</keyword>
<dbReference type="GO" id="GO:0009055">
    <property type="term" value="F:electron transfer activity"/>
    <property type="evidence" value="ECO:0007669"/>
    <property type="project" value="InterPro"/>
</dbReference>
<evidence type="ECO:0000256" key="6">
    <source>
        <dbReference type="ARBA" id="ARBA00022982"/>
    </source>
</evidence>
<evidence type="ECO:0000256" key="3">
    <source>
        <dbReference type="ARBA" id="ARBA00022448"/>
    </source>
</evidence>
<comment type="subcellular location">
    <subcellularLocation>
        <location evidence="1">Cellular thylakoid lumen</location>
    </subcellularLocation>
</comment>
<dbReference type="Proteomes" id="UP000217507">
    <property type="component" value="Chromosome"/>
</dbReference>
<keyword evidence="6" id="KW-0249">Electron transport</keyword>
<dbReference type="InterPro" id="IPR036909">
    <property type="entry name" value="Cyt_c-like_dom_sf"/>
</dbReference>
<evidence type="ECO:0000256" key="10">
    <source>
        <dbReference type="SAM" id="SignalP"/>
    </source>
</evidence>
<organism evidence="12 13">
    <name type="scientific">Trichormus variabilis NIES-23</name>
    <dbReference type="NCBI Taxonomy" id="1973479"/>
    <lineage>
        <taxon>Bacteria</taxon>
        <taxon>Bacillati</taxon>
        <taxon>Cyanobacteriota</taxon>
        <taxon>Cyanophyceae</taxon>
        <taxon>Nostocales</taxon>
        <taxon>Nostocaceae</taxon>
        <taxon>Trichormus</taxon>
    </lineage>
</organism>
<dbReference type="NCBIfam" id="NF045930">
    <property type="entry name" value="Cytc6PetJCyano"/>
    <property type="match status" value="1"/>
</dbReference>